<dbReference type="EMBL" id="CH479179">
    <property type="protein sequence ID" value="EDW24153.1"/>
    <property type="molecule type" value="Genomic_DNA"/>
</dbReference>
<name>B4G2V8_DROPE</name>
<reference evidence="1 2" key="1">
    <citation type="journal article" date="2007" name="Nature">
        <title>Evolution of genes and genomes on the Drosophila phylogeny.</title>
        <authorList>
            <consortium name="Drosophila 12 Genomes Consortium"/>
            <person name="Clark A.G."/>
            <person name="Eisen M.B."/>
            <person name="Smith D.R."/>
            <person name="Bergman C.M."/>
            <person name="Oliver B."/>
            <person name="Markow T.A."/>
            <person name="Kaufman T.C."/>
            <person name="Kellis M."/>
            <person name="Gelbart W."/>
            <person name="Iyer V.N."/>
            <person name="Pollard D.A."/>
            <person name="Sackton T.B."/>
            <person name="Larracuente A.M."/>
            <person name="Singh N.D."/>
            <person name="Abad J.P."/>
            <person name="Abt D.N."/>
            <person name="Adryan B."/>
            <person name="Aguade M."/>
            <person name="Akashi H."/>
            <person name="Anderson W.W."/>
            <person name="Aquadro C.F."/>
            <person name="Ardell D.H."/>
            <person name="Arguello R."/>
            <person name="Artieri C.G."/>
            <person name="Barbash D.A."/>
            <person name="Barker D."/>
            <person name="Barsanti P."/>
            <person name="Batterham P."/>
            <person name="Batzoglou S."/>
            <person name="Begun D."/>
            <person name="Bhutkar A."/>
            <person name="Blanco E."/>
            <person name="Bosak S.A."/>
            <person name="Bradley R.K."/>
            <person name="Brand A.D."/>
            <person name="Brent M.R."/>
            <person name="Brooks A.N."/>
            <person name="Brown R.H."/>
            <person name="Butlin R.K."/>
            <person name="Caggese C."/>
            <person name="Calvi B.R."/>
            <person name="Bernardo de Carvalho A."/>
            <person name="Caspi A."/>
            <person name="Castrezana S."/>
            <person name="Celniker S.E."/>
            <person name="Chang J.L."/>
            <person name="Chapple C."/>
            <person name="Chatterji S."/>
            <person name="Chinwalla A."/>
            <person name="Civetta A."/>
            <person name="Clifton S.W."/>
            <person name="Comeron J.M."/>
            <person name="Costello J.C."/>
            <person name="Coyne J.A."/>
            <person name="Daub J."/>
            <person name="David R.G."/>
            <person name="Delcher A.L."/>
            <person name="Delehaunty K."/>
            <person name="Do C.B."/>
            <person name="Ebling H."/>
            <person name="Edwards K."/>
            <person name="Eickbush T."/>
            <person name="Evans J.D."/>
            <person name="Filipski A."/>
            <person name="Findeiss S."/>
            <person name="Freyhult E."/>
            <person name="Fulton L."/>
            <person name="Fulton R."/>
            <person name="Garcia A.C."/>
            <person name="Gardiner A."/>
            <person name="Garfield D.A."/>
            <person name="Garvin B.E."/>
            <person name="Gibson G."/>
            <person name="Gilbert D."/>
            <person name="Gnerre S."/>
            <person name="Godfrey J."/>
            <person name="Good R."/>
            <person name="Gotea V."/>
            <person name="Gravely B."/>
            <person name="Greenberg A.J."/>
            <person name="Griffiths-Jones S."/>
            <person name="Gross S."/>
            <person name="Guigo R."/>
            <person name="Gustafson E.A."/>
            <person name="Haerty W."/>
            <person name="Hahn M.W."/>
            <person name="Halligan D.L."/>
            <person name="Halpern A.L."/>
            <person name="Halter G.M."/>
            <person name="Han M.V."/>
            <person name="Heger A."/>
            <person name="Hillier L."/>
            <person name="Hinrichs A.S."/>
            <person name="Holmes I."/>
            <person name="Hoskins R.A."/>
            <person name="Hubisz M.J."/>
            <person name="Hultmark D."/>
            <person name="Huntley M.A."/>
            <person name="Jaffe D.B."/>
            <person name="Jagadeeshan S."/>
            <person name="Jeck W.R."/>
            <person name="Johnson J."/>
            <person name="Jones C.D."/>
            <person name="Jordan W.C."/>
            <person name="Karpen G.H."/>
            <person name="Kataoka E."/>
            <person name="Keightley P.D."/>
            <person name="Kheradpour P."/>
            <person name="Kirkness E.F."/>
            <person name="Koerich L.B."/>
            <person name="Kristiansen K."/>
            <person name="Kudrna D."/>
            <person name="Kulathinal R.J."/>
            <person name="Kumar S."/>
            <person name="Kwok R."/>
            <person name="Lander E."/>
            <person name="Langley C.H."/>
            <person name="Lapoint R."/>
            <person name="Lazzaro B.P."/>
            <person name="Lee S.J."/>
            <person name="Levesque L."/>
            <person name="Li R."/>
            <person name="Lin C.F."/>
            <person name="Lin M.F."/>
            <person name="Lindblad-Toh K."/>
            <person name="Llopart A."/>
            <person name="Long M."/>
            <person name="Low L."/>
            <person name="Lozovsky E."/>
            <person name="Lu J."/>
            <person name="Luo M."/>
            <person name="Machado C.A."/>
            <person name="Makalowski W."/>
            <person name="Marzo M."/>
            <person name="Matsuda M."/>
            <person name="Matzkin L."/>
            <person name="McAllister B."/>
            <person name="McBride C.S."/>
            <person name="McKernan B."/>
            <person name="McKernan K."/>
            <person name="Mendez-Lago M."/>
            <person name="Minx P."/>
            <person name="Mollenhauer M.U."/>
            <person name="Montooth K."/>
            <person name="Mount S.M."/>
            <person name="Mu X."/>
            <person name="Myers E."/>
            <person name="Negre B."/>
            <person name="Newfeld S."/>
            <person name="Nielsen R."/>
            <person name="Noor M.A."/>
            <person name="O'Grady P."/>
            <person name="Pachter L."/>
            <person name="Papaceit M."/>
            <person name="Parisi M.J."/>
            <person name="Parisi M."/>
            <person name="Parts L."/>
            <person name="Pedersen J.S."/>
            <person name="Pesole G."/>
            <person name="Phillippy A.M."/>
            <person name="Ponting C.P."/>
            <person name="Pop M."/>
            <person name="Porcelli D."/>
            <person name="Powell J.R."/>
            <person name="Prohaska S."/>
            <person name="Pruitt K."/>
            <person name="Puig M."/>
            <person name="Quesneville H."/>
            <person name="Ram K.R."/>
            <person name="Rand D."/>
            <person name="Rasmussen M.D."/>
            <person name="Reed L.K."/>
            <person name="Reenan R."/>
            <person name="Reily A."/>
            <person name="Remington K.A."/>
            <person name="Rieger T.T."/>
            <person name="Ritchie M.G."/>
            <person name="Robin C."/>
            <person name="Rogers Y.H."/>
            <person name="Rohde C."/>
            <person name="Rozas J."/>
            <person name="Rubenfield M.J."/>
            <person name="Ruiz A."/>
            <person name="Russo S."/>
            <person name="Salzberg S.L."/>
            <person name="Sanchez-Gracia A."/>
            <person name="Saranga D.J."/>
            <person name="Sato H."/>
            <person name="Schaeffer S.W."/>
            <person name="Schatz M.C."/>
            <person name="Schlenke T."/>
            <person name="Schwartz R."/>
            <person name="Segarra C."/>
            <person name="Singh R.S."/>
            <person name="Sirot L."/>
            <person name="Sirota M."/>
            <person name="Sisneros N.B."/>
            <person name="Smith C.D."/>
            <person name="Smith T.F."/>
            <person name="Spieth J."/>
            <person name="Stage D.E."/>
            <person name="Stark A."/>
            <person name="Stephan W."/>
            <person name="Strausberg R.L."/>
            <person name="Strempel S."/>
            <person name="Sturgill D."/>
            <person name="Sutton G."/>
            <person name="Sutton G.G."/>
            <person name="Tao W."/>
            <person name="Teichmann S."/>
            <person name="Tobari Y.N."/>
            <person name="Tomimura Y."/>
            <person name="Tsolas J.M."/>
            <person name="Valente V.L."/>
            <person name="Venter E."/>
            <person name="Venter J.C."/>
            <person name="Vicario S."/>
            <person name="Vieira F.G."/>
            <person name="Vilella A.J."/>
            <person name="Villasante A."/>
            <person name="Walenz B."/>
            <person name="Wang J."/>
            <person name="Wasserman M."/>
            <person name="Watts T."/>
            <person name="Wilson D."/>
            <person name="Wilson R.K."/>
            <person name="Wing R.A."/>
            <person name="Wolfner M.F."/>
            <person name="Wong A."/>
            <person name="Wong G.K."/>
            <person name="Wu C.I."/>
            <person name="Wu G."/>
            <person name="Yamamoto D."/>
            <person name="Yang H.P."/>
            <person name="Yang S.P."/>
            <person name="Yorke J.A."/>
            <person name="Yoshida K."/>
            <person name="Zdobnov E."/>
            <person name="Zhang P."/>
            <person name="Zhang Y."/>
            <person name="Zimin A.V."/>
            <person name="Baldwin J."/>
            <person name="Abdouelleil A."/>
            <person name="Abdulkadir J."/>
            <person name="Abebe A."/>
            <person name="Abera B."/>
            <person name="Abreu J."/>
            <person name="Acer S.C."/>
            <person name="Aftuck L."/>
            <person name="Alexander A."/>
            <person name="An P."/>
            <person name="Anderson E."/>
            <person name="Anderson S."/>
            <person name="Arachi H."/>
            <person name="Azer M."/>
            <person name="Bachantsang P."/>
            <person name="Barry A."/>
            <person name="Bayul T."/>
            <person name="Berlin A."/>
            <person name="Bessette D."/>
            <person name="Bloom T."/>
            <person name="Blye J."/>
            <person name="Boguslavskiy L."/>
            <person name="Bonnet C."/>
            <person name="Boukhgalter B."/>
            <person name="Bourzgui I."/>
            <person name="Brown A."/>
            <person name="Cahill P."/>
            <person name="Channer S."/>
            <person name="Cheshatsang Y."/>
            <person name="Chuda L."/>
            <person name="Citroen M."/>
            <person name="Collymore A."/>
            <person name="Cooke P."/>
            <person name="Costello M."/>
            <person name="D'Aco K."/>
            <person name="Daza R."/>
            <person name="De Haan G."/>
            <person name="DeGray S."/>
            <person name="DeMaso C."/>
            <person name="Dhargay N."/>
            <person name="Dooley K."/>
            <person name="Dooley E."/>
            <person name="Doricent M."/>
            <person name="Dorje P."/>
            <person name="Dorjee K."/>
            <person name="Dupes A."/>
            <person name="Elong R."/>
            <person name="Falk J."/>
            <person name="Farina A."/>
            <person name="Faro S."/>
            <person name="Ferguson D."/>
            <person name="Fisher S."/>
            <person name="Foley C.D."/>
            <person name="Franke A."/>
            <person name="Friedrich D."/>
            <person name="Gadbois L."/>
            <person name="Gearin G."/>
            <person name="Gearin C.R."/>
            <person name="Giannoukos G."/>
            <person name="Goode T."/>
            <person name="Graham J."/>
            <person name="Grandbois E."/>
            <person name="Grewal S."/>
            <person name="Gyaltsen K."/>
            <person name="Hafez N."/>
            <person name="Hagos B."/>
            <person name="Hall J."/>
            <person name="Henson C."/>
            <person name="Hollinger A."/>
            <person name="Honan T."/>
            <person name="Huard M.D."/>
            <person name="Hughes L."/>
            <person name="Hurhula B."/>
            <person name="Husby M.E."/>
            <person name="Kamat A."/>
            <person name="Kanga B."/>
            <person name="Kashin S."/>
            <person name="Khazanovich D."/>
            <person name="Kisner P."/>
            <person name="Lance K."/>
            <person name="Lara M."/>
            <person name="Lee W."/>
            <person name="Lennon N."/>
            <person name="Letendre F."/>
            <person name="LeVine R."/>
            <person name="Lipovsky A."/>
            <person name="Liu X."/>
            <person name="Liu J."/>
            <person name="Liu S."/>
            <person name="Lokyitsang T."/>
            <person name="Lokyitsang Y."/>
            <person name="Lubonja R."/>
            <person name="Lui A."/>
            <person name="MacDonald P."/>
            <person name="Magnisalis V."/>
            <person name="Maru K."/>
            <person name="Matthews C."/>
            <person name="McCusker W."/>
            <person name="McDonough S."/>
            <person name="Mehta T."/>
            <person name="Meldrim J."/>
            <person name="Meneus L."/>
            <person name="Mihai O."/>
            <person name="Mihalev A."/>
            <person name="Mihova T."/>
            <person name="Mittelman R."/>
            <person name="Mlenga V."/>
            <person name="Montmayeur A."/>
            <person name="Mulrain L."/>
            <person name="Navidi A."/>
            <person name="Naylor J."/>
            <person name="Negash T."/>
            <person name="Nguyen T."/>
            <person name="Nguyen N."/>
            <person name="Nicol R."/>
            <person name="Norbu C."/>
            <person name="Norbu N."/>
            <person name="Novod N."/>
            <person name="O'Neill B."/>
            <person name="Osman S."/>
            <person name="Markiewicz E."/>
            <person name="Oyono O.L."/>
            <person name="Patti C."/>
            <person name="Phunkhang P."/>
            <person name="Pierre F."/>
            <person name="Priest M."/>
            <person name="Raghuraman S."/>
            <person name="Rege F."/>
            <person name="Reyes R."/>
            <person name="Rise C."/>
            <person name="Rogov P."/>
            <person name="Ross K."/>
            <person name="Ryan E."/>
            <person name="Settipalli S."/>
            <person name="Shea T."/>
            <person name="Sherpa N."/>
            <person name="Shi L."/>
            <person name="Shih D."/>
            <person name="Sparrow T."/>
            <person name="Spaulding J."/>
            <person name="Stalker J."/>
            <person name="Stange-Thomann N."/>
            <person name="Stavropoulos S."/>
            <person name="Stone C."/>
            <person name="Strader C."/>
            <person name="Tesfaye S."/>
            <person name="Thomson T."/>
            <person name="Thoulutsang Y."/>
            <person name="Thoulutsang D."/>
            <person name="Topham K."/>
            <person name="Topping I."/>
            <person name="Tsamla T."/>
            <person name="Vassiliev H."/>
            <person name="Vo A."/>
            <person name="Wangchuk T."/>
            <person name="Wangdi T."/>
            <person name="Weiand M."/>
            <person name="Wilkinson J."/>
            <person name="Wilson A."/>
            <person name="Yadav S."/>
            <person name="Young G."/>
            <person name="Yu Q."/>
            <person name="Zembek L."/>
            <person name="Zhong D."/>
            <person name="Zimmer A."/>
            <person name="Zwirko Z."/>
            <person name="Jaffe D.B."/>
            <person name="Alvarez P."/>
            <person name="Brockman W."/>
            <person name="Butler J."/>
            <person name="Chin C."/>
            <person name="Gnerre S."/>
            <person name="Grabherr M."/>
            <person name="Kleber M."/>
            <person name="Mauceli E."/>
            <person name="MacCallum I."/>
        </authorList>
    </citation>
    <scope>NUCLEOTIDE SEQUENCE [LARGE SCALE GENOMIC DNA]</scope>
    <source>
        <strain evidence="2">MSH-3 / Tucson 14011-0111.49</strain>
    </source>
</reference>
<evidence type="ECO:0000313" key="2">
    <source>
        <dbReference type="Proteomes" id="UP000008744"/>
    </source>
</evidence>
<dbReference type="HOGENOM" id="CLU_1867213_0_0_1"/>
<gene>
    <name evidence="1" type="primary">Dper\GL23539</name>
    <name evidence="1" type="ORF">Dper_GL23539</name>
</gene>
<dbReference type="Proteomes" id="UP000008744">
    <property type="component" value="Unassembled WGS sequence"/>
</dbReference>
<organism evidence="2">
    <name type="scientific">Drosophila persimilis</name>
    <name type="common">Fruit fly</name>
    <dbReference type="NCBI Taxonomy" id="7234"/>
    <lineage>
        <taxon>Eukaryota</taxon>
        <taxon>Metazoa</taxon>
        <taxon>Ecdysozoa</taxon>
        <taxon>Arthropoda</taxon>
        <taxon>Hexapoda</taxon>
        <taxon>Insecta</taxon>
        <taxon>Pterygota</taxon>
        <taxon>Neoptera</taxon>
        <taxon>Endopterygota</taxon>
        <taxon>Diptera</taxon>
        <taxon>Brachycera</taxon>
        <taxon>Muscomorpha</taxon>
        <taxon>Ephydroidea</taxon>
        <taxon>Drosophilidae</taxon>
        <taxon>Drosophila</taxon>
        <taxon>Sophophora</taxon>
    </lineage>
</organism>
<accession>B4G2V8</accession>
<sequence>MPRGGQEAILSALRLPLPLPLPLPLCNWVTSMRKSSELLHAKYMRHPGEQEERRTGGQADRIGWQANAMQSNSYFVKRQLPATATEEAAATSERIPTAFRLGASIATGITDTPAPPFNGLPAPRTPYPNQFGQICVA</sequence>
<dbReference type="AlphaFoldDB" id="B4G2V8"/>
<evidence type="ECO:0000313" key="1">
    <source>
        <dbReference type="EMBL" id="EDW24153.1"/>
    </source>
</evidence>
<proteinExistence type="predicted"/>
<keyword evidence="2" id="KW-1185">Reference proteome</keyword>
<protein>
    <submittedName>
        <fullName evidence="1">GL23539</fullName>
    </submittedName>
</protein>